<dbReference type="AlphaFoldDB" id="A0A1H5Z1J9"/>
<sequence>MTPTLDQRALDRLARQCERDLKFLRHSPREQRGVPFADEAERAEIIDAVIGSAVFFAFAAALIWLPELMALIERAGA</sequence>
<dbReference type="OrthoDB" id="9985409at2"/>
<dbReference type="RefSeq" id="WP_075149013.1">
    <property type="nucleotide sequence ID" value="NZ_CP018839.1"/>
</dbReference>
<organism evidence="1 2">
    <name type="scientific">Thauera chlorobenzoica</name>
    <dbReference type="NCBI Taxonomy" id="96773"/>
    <lineage>
        <taxon>Bacteria</taxon>
        <taxon>Pseudomonadati</taxon>
        <taxon>Pseudomonadota</taxon>
        <taxon>Betaproteobacteria</taxon>
        <taxon>Rhodocyclales</taxon>
        <taxon>Zoogloeaceae</taxon>
        <taxon>Thauera</taxon>
    </lineage>
</organism>
<dbReference type="Proteomes" id="UP000185739">
    <property type="component" value="Chromosome"/>
</dbReference>
<evidence type="ECO:0000313" key="1">
    <source>
        <dbReference type="EMBL" id="APR05674.1"/>
    </source>
</evidence>
<keyword evidence="2" id="KW-1185">Reference proteome</keyword>
<dbReference type="STRING" id="96773.Tchl_2851"/>
<accession>A0A1H5Z1J9</accession>
<evidence type="ECO:0000313" key="2">
    <source>
        <dbReference type="Proteomes" id="UP000185739"/>
    </source>
</evidence>
<reference evidence="1 2" key="1">
    <citation type="submission" date="2016-12" db="EMBL/GenBank/DDBJ databases">
        <title>Complete genome sequence of Thauera chlorobenzoica, a Betaproteobacterium degrading haloaromatics anaerobically to CO2 and halides.</title>
        <authorList>
            <person name="Goris T."/>
            <person name="Mergelsberg M."/>
            <person name="Boll M."/>
        </authorList>
    </citation>
    <scope>NUCLEOTIDE SEQUENCE [LARGE SCALE GENOMIC DNA]</scope>
    <source>
        <strain evidence="1 2">3CB1</strain>
    </source>
</reference>
<dbReference type="KEGG" id="tcl:Tchl_2851"/>
<gene>
    <name evidence="1" type="ORF">Tchl_2851</name>
</gene>
<dbReference type="EMBL" id="CP018839">
    <property type="protein sequence ID" value="APR05674.1"/>
    <property type="molecule type" value="Genomic_DNA"/>
</dbReference>
<proteinExistence type="predicted"/>
<protein>
    <submittedName>
        <fullName evidence="1">Uncharacterized protein</fullName>
    </submittedName>
</protein>
<name>A0A1H5Z1J9_9RHOO</name>